<evidence type="ECO:0000313" key="4">
    <source>
        <dbReference type="EMBL" id="MPA56050.1"/>
    </source>
</evidence>
<evidence type="ECO:0008006" key="5">
    <source>
        <dbReference type="Google" id="ProtNLM"/>
    </source>
</evidence>
<evidence type="ECO:0000259" key="3">
    <source>
        <dbReference type="Pfam" id="PF14309"/>
    </source>
</evidence>
<feature type="compositionally biased region" description="Basic residues" evidence="1">
    <location>
        <begin position="45"/>
        <end position="63"/>
    </location>
</feature>
<protein>
    <recommendedName>
        <fullName evidence="5">DUF4378 domain-containing protein</fullName>
    </recommendedName>
</protein>
<dbReference type="InterPro" id="IPR044257">
    <property type="entry name" value="TRM32-like"/>
</dbReference>
<reference evidence="4" key="1">
    <citation type="submission" date="2019-08" db="EMBL/GenBank/DDBJ databases">
        <title>Reference gene set and small RNA set construction with multiple tissues from Davidia involucrata Baill.</title>
        <authorList>
            <person name="Yang H."/>
            <person name="Zhou C."/>
            <person name="Li G."/>
            <person name="Wang J."/>
            <person name="Gao P."/>
            <person name="Wang M."/>
            <person name="Wang R."/>
            <person name="Zhao Y."/>
        </authorList>
    </citation>
    <scope>NUCLEOTIDE SEQUENCE</scope>
    <source>
        <tissue evidence="4">Mixed with DoveR01_LX</tissue>
    </source>
</reference>
<dbReference type="Pfam" id="PF14309">
    <property type="entry name" value="DUF4378"/>
    <property type="match status" value="1"/>
</dbReference>
<feature type="domain" description="DUF4378" evidence="3">
    <location>
        <begin position="655"/>
        <end position="815"/>
    </location>
</feature>
<feature type="domain" description="DUF3741" evidence="2">
    <location>
        <begin position="171"/>
        <end position="212"/>
    </location>
</feature>
<feature type="region of interest" description="Disordered" evidence="1">
    <location>
        <begin position="45"/>
        <end position="64"/>
    </location>
</feature>
<gene>
    <name evidence="4" type="ORF">Din_025491</name>
</gene>
<proteinExistence type="predicted"/>
<dbReference type="Pfam" id="PF12552">
    <property type="entry name" value="DUF3741"/>
    <property type="match status" value="1"/>
</dbReference>
<dbReference type="EMBL" id="GHES01025491">
    <property type="protein sequence ID" value="MPA56050.1"/>
    <property type="molecule type" value="Transcribed_RNA"/>
</dbReference>
<organism evidence="4">
    <name type="scientific">Davidia involucrata</name>
    <name type="common">Dove tree</name>
    <dbReference type="NCBI Taxonomy" id="16924"/>
    <lineage>
        <taxon>Eukaryota</taxon>
        <taxon>Viridiplantae</taxon>
        <taxon>Streptophyta</taxon>
        <taxon>Embryophyta</taxon>
        <taxon>Tracheophyta</taxon>
        <taxon>Spermatophyta</taxon>
        <taxon>Magnoliopsida</taxon>
        <taxon>eudicotyledons</taxon>
        <taxon>Gunneridae</taxon>
        <taxon>Pentapetalae</taxon>
        <taxon>asterids</taxon>
        <taxon>Cornales</taxon>
        <taxon>Nyssaceae</taxon>
        <taxon>Davidia</taxon>
    </lineage>
</organism>
<dbReference type="InterPro" id="IPR022212">
    <property type="entry name" value="DUF3741"/>
</dbReference>
<feature type="compositionally biased region" description="Polar residues" evidence="1">
    <location>
        <begin position="609"/>
        <end position="641"/>
    </location>
</feature>
<feature type="region of interest" description="Disordered" evidence="1">
    <location>
        <begin position="609"/>
        <end position="644"/>
    </location>
</feature>
<accession>A0A5B7AH50</accession>
<dbReference type="AlphaFoldDB" id="A0A5B7AH50"/>
<dbReference type="PANTHER" id="PTHR47071:SF2">
    <property type="entry name" value="PROTEIN TRM32"/>
    <property type="match status" value="1"/>
</dbReference>
<sequence length="822" mass="93770">MGKHLWSKNSDDQFEDNHPGCMWGILHALDYHHWHYNVKKILPHKKHDGRRHAKGNGRRKKRLNIHDSGEMQNLLDAETSHFLVDQGTTKTSSTNKRSLKARIKSLIAEEMPKEEDHKQLGSGVRSQSRLRQTYSIHHLEPSDHGLDETSSNWNHTLLPEKCNKARETLVNQKLIKTKQLSGNASQYQFKECEDILELFKVKKELFLEILQNADDGIKDCFHSLQTSNRRTRLTKSGSFPVADLSLGRKFWPSKLEQKQNEIRSFRKGEKLLAGNQAPVLIASKFPEDLYTKSAPLMANDSGGSVLNEETSCLSLGSTQALDKKGSSEVVKDIKQRIELMVERWKEDKMGTDSRGSSSSCHETDGSVCDLSQETLTHTRRTSYINESMDRYARLFDYSFSREAKWPRSKSLKLTNEYEIQPGDCAPISFRRIHSLPHFDSYCSLRNEVSRNAHLAGMSLPVMNVVDNCTNVESDCHDEPKPVILPASTEKCVSLDANEETECLNDMVKETDGSKRMEYLASLTVGINDEETAKMDGLSQGMDEFTVGESNSQKEEEIAFMGTGRNKLPQPSAVSVIQSCFQEDVTTPAEFPVSEGLECSYNYFDEKESSVNSQNRSNTDSLTRSCSTVNPENDENANNSVKNHSHIESYTRDDADFNYVREILERLGFMRNSFLGTWHLPDQPLNPLVFEEVEACWHHELECSGEDICTCCHHQLLFDLVNEAFLQIYDRSFTYYPRALSFSCRIRPMPVEHRVLEEVWASISRSISLRQELDESLDCVVDQDLAKDDVWMNLQLETECVALELEDLIFDQLLGEFISSLDY</sequence>
<evidence type="ECO:0000256" key="1">
    <source>
        <dbReference type="SAM" id="MobiDB-lite"/>
    </source>
</evidence>
<dbReference type="InterPro" id="IPR025486">
    <property type="entry name" value="DUF4378"/>
</dbReference>
<dbReference type="PANTHER" id="PTHR47071">
    <property type="entry name" value="PROTEIN TRM32"/>
    <property type="match status" value="1"/>
</dbReference>
<name>A0A5B7AH50_DAVIN</name>
<evidence type="ECO:0000259" key="2">
    <source>
        <dbReference type="Pfam" id="PF12552"/>
    </source>
</evidence>